<dbReference type="STRING" id="10195.A0A3M7RNY1"/>
<dbReference type="InterPro" id="IPR045802">
    <property type="entry name" value="GRV2/DNAJC13_N"/>
</dbReference>
<dbReference type="InterPro" id="IPR001623">
    <property type="entry name" value="DnaJ_domain"/>
</dbReference>
<dbReference type="PROSITE" id="PS50076">
    <property type="entry name" value="DNAJ_2"/>
    <property type="match status" value="1"/>
</dbReference>
<dbReference type="SMART" id="SM00271">
    <property type="entry name" value="DnaJ"/>
    <property type="match status" value="1"/>
</dbReference>
<dbReference type="GO" id="GO:0006898">
    <property type="term" value="P:receptor-mediated endocytosis"/>
    <property type="evidence" value="ECO:0007669"/>
    <property type="project" value="TreeGrafter"/>
</dbReference>
<proteinExistence type="predicted"/>
<feature type="domain" description="J" evidence="1">
    <location>
        <begin position="1340"/>
        <end position="1406"/>
    </location>
</feature>
<dbReference type="Gene3D" id="1.25.10.10">
    <property type="entry name" value="Leucine-rich Repeat Variant"/>
    <property type="match status" value="2"/>
</dbReference>
<keyword evidence="3" id="KW-1185">Reference proteome</keyword>
<dbReference type="OrthoDB" id="69656at2759"/>
<dbReference type="SUPFAM" id="SSF46565">
    <property type="entry name" value="Chaperone J-domain"/>
    <property type="match status" value="1"/>
</dbReference>
<dbReference type="PANTHER" id="PTHR36983:SF2">
    <property type="entry name" value="DNAJ HOMOLOG SUBFAMILY C MEMBER 13"/>
    <property type="match status" value="1"/>
</dbReference>
<dbReference type="GO" id="GO:0007032">
    <property type="term" value="P:endosome organization"/>
    <property type="evidence" value="ECO:0007669"/>
    <property type="project" value="InterPro"/>
</dbReference>
<dbReference type="Gene3D" id="1.10.287.110">
    <property type="entry name" value="DnaJ domain"/>
    <property type="match status" value="1"/>
</dbReference>
<dbReference type="Proteomes" id="UP000276133">
    <property type="component" value="Unassembled WGS sequence"/>
</dbReference>
<dbReference type="InterPro" id="IPR025640">
    <property type="entry name" value="GYF_2"/>
</dbReference>
<dbReference type="GO" id="GO:2000641">
    <property type="term" value="P:regulation of early endosome to late endosome transport"/>
    <property type="evidence" value="ECO:0007669"/>
    <property type="project" value="InterPro"/>
</dbReference>
<dbReference type="InterPro" id="IPR011989">
    <property type="entry name" value="ARM-like"/>
</dbReference>
<dbReference type="InterPro" id="IPR016024">
    <property type="entry name" value="ARM-type_fold"/>
</dbReference>
<dbReference type="Pfam" id="PF00226">
    <property type="entry name" value="DnaJ"/>
    <property type="match status" value="1"/>
</dbReference>
<dbReference type="InterPro" id="IPR036869">
    <property type="entry name" value="J_dom_sf"/>
</dbReference>
<comment type="caution">
    <text evidence="2">The sequence shown here is derived from an EMBL/GenBank/DDBJ whole genome shotgun (WGS) entry which is preliminary data.</text>
</comment>
<dbReference type="EMBL" id="REGN01002955">
    <property type="protein sequence ID" value="RNA25242.1"/>
    <property type="molecule type" value="Genomic_DNA"/>
</dbReference>
<dbReference type="CDD" id="cd06257">
    <property type="entry name" value="DnaJ"/>
    <property type="match status" value="1"/>
</dbReference>
<evidence type="ECO:0000313" key="2">
    <source>
        <dbReference type="EMBL" id="RNA25242.1"/>
    </source>
</evidence>
<accession>A0A3M7RNY1</accession>
<evidence type="ECO:0000259" key="1">
    <source>
        <dbReference type="PROSITE" id="PS50076"/>
    </source>
</evidence>
<feature type="non-terminal residue" evidence="2">
    <location>
        <position position="1"/>
    </location>
</feature>
<dbReference type="Pfam" id="PF14237">
    <property type="entry name" value="GYF_2"/>
    <property type="match status" value="1"/>
</dbReference>
<name>A0A3M7RNY1_BRAPC</name>
<evidence type="ECO:0000313" key="3">
    <source>
        <dbReference type="Proteomes" id="UP000276133"/>
    </source>
</evidence>
<dbReference type="PANTHER" id="PTHR36983">
    <property type="entry name" value="DNAJ HOMOLOG SUBFAMILY C MEMBER 13"/>
    <property type="match status" value="1"/>
</dbReference>
<dbReference type="FunFam" id="1.10.287.110:FF:000007">
    <property type="entry name" value="DnaJ (Hsp40) homolog, subfamily C, member 13"/>
    <property type="match status" value="1"/>
</dbReference>
<protein>
    <submittedName>
        <fullName evidence="2">DnaJ-like protein</fullName>
    </submittedName>
</protein>
<dbReference type="Pfam" id="PF19432">
    <property type="entry name" value="RME-8_N"/>
    <property type="match status" value="1"/>
</dbReference>
<dbReference type="InterPro" id="IPR044978">
    <property type="entry name" value="GRV2/DNAJC13"/>
</dbReference>
<dbReference type="CDD" id="cd00934">
    <property type="entry name" value="PTB"/>
    <property type="match status" value="1"/>
</dbReference>
<gene>
    <name evidence="2" type="ORF">BpHYR1_026901</name>
</gene>
<dbReference type="GO" id="GO:0010008">
    <property type="term" value="C:endosome membrane"/>
    <property type="evidence" value="ECO:0007669"/>
    <property type="project" value="TreeGrafter"/>
</dbReference>
<sequence length="2297" mass="261672">ICYLDAIWHNMNENKNLCCYFVTKHSWKGKYKRIFSVGTHGITTYNPTNLENTNQWAYNELAGIVPNFKAQANNEFLLNIKKGKKIDNMKFSSDHRADILTESLRFSNLFCEKFATNKLFNAFKQHWSETKKQVILEVSASCIFQREASTKQILANYDFKDIDFIAHVSDVPNGLVISNNGFNRLHLFQCEERESLLRCILDNSGNYVGIPVRFRKDPLTIDQFWSEKFGKFSADEFITSLAEFTVYKMSNRHQEPVRRLLCLSEACLLERDPASYSICTLKPLSDIFAIVRSEEDPQQFSIEYMRGPVRTYTSSDRDSLLASLLDGVRASGNKDVCIKMRPTKRGLRLGPFNATIDEEVESVHMKFLFELPNGHTLEEIMVRFNVNVPYSGLINAVSHDGLFAENKERLINNCLNSLKDFDPVQNYSAQILEQEFHVLRRLVASKSGYKAFTHLPKFREAIGRKIVRALRREELAVVYATIEFLNALMQPMHTDYDLKQEQLNKTSLLSSRKFLEGIMDILLAHIKKGTGALVIAALLDFLTYALCPPFSETTEGDLFDTLLEIVADNGRVFYKLFQHPSMAIVKGAGMIMKALIEEGKPELAARMQELSLSEGAMPRHLHTAMFSHSLDARVLTMRQLSRSLVALWCTANPTALALLGRILPSGLLQSLYSSEKAPKDKDLLNVRDNLSMAIEHTNEVNSSAKSQLVNKSRRLQRQIRNADSVKVIEKQLSNVMSHWKERVTGINVEKRAEEKVIVLRRRRQQVKSSENWDLFYYKFGQDHAVPNLIWNFKCREELRESIENEIRAFNVDKDLGQGYVIAWNHIEFEVAYNCLNEEVKIGEYYLRLLLESGNNILENVTKGLAKSCGVDEEKSEDREEEEKSELEIKNAIGFFNDLYHRFLLISSMKSMCLQAMTIVYTKCHQEIGSFHDTKYILTMLERTTDRLERDRLLMFIDSLILNKTNVKEIIDCNGIRTLVDLVVLAHLHTSRAYVPTQTNVIEASADMERDGEKEWYHGNKIGPYSFREMKELHSNGTIDAKTKCWSQGMDGWRTLDKIPQLKWGLLATGQACMNETSMTILILNMLIKMCTFYPSRDPDGAIIRPLPKVKRILSEAVCLPHVVQLLLTFDPIIVEKVATLLHLVVQDNPVLSRLYLTGVFFFISMYTGSNILPIARFLEYTHMKQAFRSDDSSEKKYMSDIAQRSILGHIYPEAMICYLENHGYEKFAQTYLGEFDTPEAIWNSEMRRHMIEKLAGHLAEFSPRLKSNTRALYQYCPIPIIVYPQLERELFCNIYYLRHLCDETRFGNWHIKDPVQLLKDCLMSWQIEVDKKPPTMSRDEAYDILEIKTDGVLPDESKIRKAYFKLAQKYHPDKNPDGREIFEKVNKAYEFLCSAAKLKDGPDPHNIALILKTQCILFERYSNVLMPFKYAGYAMLITTIRMETTDQMLFSKKDQLLSISCELAYQTIRCSALNAEELRRENGFELLNEAFSRCVNMLSQYSKDDQSEMSVQVCVFISKCFAAAAQFEQCRERILGLGSLIKDLCRCMYFSNLPKLCLSAAETISAFAPDPALQSSLHEAGALVHLLFYMFNYDFTLEEGGVERSDESNNQEIANNLARVSVRACARLAGHHDGFGSEEKKSSKSPDTNRVMQSLIALLTPYLAKNIHGDPSEILKTMNSNSRNPYLLWDNGTRAELKKYLEQERDEFYKKGESSDAHLGALFKYSVLEKELTIGDIYIRVYNEIPTFTLDEPKMFCIHLLDYLGSHAQYLYSILMNESTQASMESKLKNIEMALEALRNVIRHNDGVEVNCVGQFKLIFMLLRLSSSLIQKLTLEILISVTANANCVNDIANSDVLTSLLLVLHSYSAGQQLALECLYALCSNGKIVKDMIWTGGLLYVLNIFANSSSQSTRQKCAELFAKLLSDKLTGPKIRLILHRFLPPLFMDAMKDNAEAAVITFEGTYENPELIWNDDSRKRVCDALKQMSNKLYSNQAAPNGVEFKWSILDDLSDAGVQNVKEATSTLYSSFGSEGEIVISGVYIRLFISNPGWVLRRPKEFLTDLFEAWSTMCNRKEKDGDALEQMSQALVQLFYVQPLMLDNLPSMGVLPQVVLALSAKKDSIVGSAIHVVNQIVNNEHCLKSLSVNEFMSPMKQAMQRRADLVAVAAEAMNRIFSNQSVVDDFVGQALKCQMIEYLLKLLESSMTGIDKPNSVKAQIVKAIKSMLNSAQYLTQVESILGSSKIWKDYKDQSDDLFITNTTSIGYLTNSVPSVAGYLTAGGPLSINEKQPPPPEHDLE</sequence>
<reference evidence="2 3" key="1">
    <citation type="journal article" date="2018" name="Sci. Rep.">
        <title>Genomic signatures of local adaptation to the degree of environmental predictability in rotifers.</title>
        <authorList>
            <person name="Franch-Gras L."/>
            <person name="Hahn C."/>
            <person name="Garcia-Roger E.M."/>
            <person name="Carmona M.J."/>
            <person name="Serra M."/>
            <person name="Gomez A."/>
        </authorList>
    </citation>
    <scope>NUCLEOTIDE SEQUENCE [LARGE SCALE GENOMIC DNA]</scope>
    <source>
        <strain evidence="2">HYR1</strain>
    </source>
</reference>
<organism evidence="2 3">
    <name type="scientific">Brachionus plicatilis</name>
    <name type="common">Marine rotifer</name>
    <name type="synonym">Brachionus muelleri</name>
    <dbReference type="NCBI Taxonomy" id="10195"/>
    <lineage>
        <taxon>Eukaryota</taxon>
        <taxon>Metazoa</taxon>
        <taxon>Spiralia</taxon>
        <taxon>Gnathifera</taxon>
        <taxon>Rotifera</taxon>
        <taxon>Eurotatoria</taxon>
        <taxon>Monogononta</taxon>
        <taxon>Pseudotrocha</taxon>
        <taxon>Ploima</taxon>
        <taxon>Brachionidae</taxon>
        <taxon>Brachionus</taxon>
    </lineage>
</organism>
<dbReference type="SUPFAM" id="SSF48371">
    <property type="entry name" value="ARM repeat"/>
    <property type="match status" value="2"/>
</dbReference>